<evidence type="ECO:0000256" key="2">
    <source>
        <dbReference type="SAM" id="MobiDB-lite"/>
    </source>
</evidence>
<dbReference type="RefSeq" id="WP_209864197.1">
    <property type="nucleotide sequence ID" value="NZ_JAGGLD010000005.1"/>
</dbReference>
<keyword evidence="5" id="KW-1185">Reference proteome</keyword>
<organism evidence="4 5">
    <name type="scientific">Paenibacillus shirakamiensis</name>
    <dbReference type="NCBI Taxonomy" id="1265935"/>
    <lineage>
        <taxon>Bacteria</taxon>
        <taxon>Bacillati</taxon>
        <taxon>Bacillota</taxon>
        <taxon>Bacilli</taxon>
        <taxon>Bacillales</taxon>
        <taxon>Paenibacillaceae</taxon>
        <taxon>Paenibacillus</taxon>
    </lineage>
</organism>
<evidence type="ECO:0000313" key="5">
    <source>
        <dbReference type="Proteomes" id="UP001519288"/>
    </source>
</evidence>
<dbReference type="Gene3D" id="1.10.1470.10">
    <property type="entry name" value="YjbJ"/>
    <property type="match status" value="1"/>
</dbReference>
<feature type="compositionally biased region" description="Basic and acidic residues" evidence="2">
    <location>
        <begin position="1"/>
        <end position="28"/>
    </location>
</feature>
<dbReference type="InterPro" id="IPR036629">
    <property type="entry name" value="YjbJ_sf"/>
</dbReference>
<dbReference type="InterPro" id="IPR008462">
    <property type="entry name" value="CsbD"/>
</dbReference>
<evidence type="ECO:0000259" key="3">
    <source>
        <dbReference type="Pfam" id="PF05532"/>
    </source>
</evidence>
<comment type="similarity">
    <text evidence="1">Belongs to the UPF0337 (CsbD) family.</text>
</comment>
<feature type="region of interest" description="Disordered" evidence="2">
    <location>
        <begin position="1"/>
        <end position="63"/>
    </location>
</feature>
<dbReference type="Pfam" id="PF05532">
    <property type="entry name" value="CsbD"/>
    <property type="match status" value="1"/>
</dbReference>
<evidence type="ECO:0000313" key="4">
    <source>
        <dbReference type="EMBL" id="MBP2001961.1"/>
    </source>
</evidence>
<sequence>MNEHNHDHDGLSDKIKGGVSKAKGEIKDQIGNATGDASLQAEGKADKVKGSIQQKIGEVKDRD</sequence>
<proteinExistence type="inferred from homology"/>
<evidence type="ECO:0000256" key="1">
    <source>
        <dbReference type="ARBA" id="ARBA00009129"/>
    </source>
</evidence>
<reference evidence="4 5" key="1">
    <citation type="submission" date="2021-03" db="EMBL/GenBank/DDBJ databases">
        <title>Genomic Encyclopedia of Type Strains, Phase IV (KMG-IV): sequencing the most valuable type-strain genomes for metagenomic binning, comparative biology and taxonomic classification.</title>
        <authorList>
            <person name="Goeker M."/>
        </authorList>
    </citation>
    <scope>NUCLEOTIDE SEQUENCE [LARGE SCALE GENOMIC DNA]</scope>
    <source>
        <strain evidence="4 5">DSM 26806</strain>
    </source>
</reference>
<dbReference type="Proteomes" id="UP001519288">
    <property type="component" value="Unassembled WGS sequence"/>
</dbReference>
<gene>
    <name evidence="4" type="ORF">J2Z69_003017</name>
</gene>
<feature type="domain" description="CsbD-like" evidence="3">
    <location>
        <begin position="13"/>
        <end position="62"/>
    </location>
</feature>
<dbReference type="SUPFAM" id="SSF69047">
    <property type="entry name" value="Hypothetical protein YjbJ"/>
    <property type="match status" value="1"/>
</dbReference>
<dbReference type="EMBL" id="JAGGLD010000005">
    <property type="protein sequence ID" value="MBP2001961.1"/>
    <property type="molecule type" value="Genomic_DNA"/>
</dbReference>
<comment type="caution">
    <text evidence="4">The sequence shown here is derived from an EMBL/GenBank/DDBJ whole genome shotgun (WGS) entry which is preliminary data.</text>
</comment>
<protein>
    <submittedName>
        <fullName evidence="4">Uncharacterized protein YjbJ (UPF0337 family)</fullName>
    </submittedName>
</protein>
<accession>A0ABS4JLJ6</accession>
<name>A0ABS4JLJ6_9BACL</name>